<sequence>MNKRTGVITTGAVLAVIVLILSLIIVSLKKLNSSEVAIQYNNFYKTLKDDPYYEGLYLGPPGYGFIKFSSVFQTMSYPATTCLNKDGVTIRINVSFQYRVRPGDLKYITEQFKDETGYTRVLHSTGSSAIHDSCSRFNTSQFQAERGRFQEDLTSRLVDKFENLNCDVTDLQVNNIARPRAYENAIKAKESAREDIEVARNERPQRLTEAQTIKLEAETEADIILNEAKSEARIILTRAQSDSKAILDEYEKEADSYKQLKDANSLDNQGFLAYMGIRAISNAKNPVHIGMKAPARSSYA</sequence>
<keyword evidence="1" id="KW-1133">Transmembrane helix</keyword>
<accession>A0AAD9JZ78</accession>
<dbReference type="Gene3D" id="3.30.479.30">
    <property type="entry name" value="Band 7 domain"/>
    <property type="match status" value="1"/>
</dbReference>
<dbReference type="SUPFAM" id="SSF117892">
    <property type="entry name" value="Band 7/SPFH domain"/>
    <property type="match status" value="1"/>
</dbReference>
<gene>
    <name evidence="3" type="ORF">LSH36_107g08005</name>
</gene>
<evidence type="ECO:0000313" key="3">
    <source>
        <dbReference type="EMBL" id="KAK2161956.1"/>
    </source>
</evidence>
<evidence type="ECO:0000313" key="4">
    <source>
        <dbReference type="Proteomes" id="UP001208570"/>
    </source>
</evidence>
<evidence type="ECO:0000259" key="2">
    <source>
        <dbReference type="Pfam" id="PF01145"/>
    </source>
</evidence>
<name>A0AAD9JZ78_9ANNE</name>
<keyword evidence="4" id="KW-1185">Reference proteome</keyword>
<protein>
    <recommendedName>
        <fullName evidence="2">Band 7 domain-containing protein</fullName>
    </recommendedName>
</protein>
<dbReference type="PANTHER" id="PTHR42911:SF1">
    <property type="entry name" value="MODULATOR OF FTSH PROTEASE HFLC"/>
    <property type="match status" value="1"/>
</dbReference>
<reference evidence="3" key="1">
    <citation type="journal article" date="2023" name="Mol. Biol. Evol.">
        <title>Third-Generation Sequencing Reveals the Adaptive Role of the Epigenome in Three Deep-Sea Polychaetes.</title>
        <authorList>
            <person name="Perez M."/>
            <person name="Aroh O."/>
            <person name="Sun Y."/>
            <person name="Lan Y."/>
            <person name="Juniper S.K."/>
            <person name="Young C.R."/>
            <person name="Angers B."/>
            <person name="Qian P.Y."/>
        </authorList>
    </citation>
    <scope>NUCLEOTIDE SEQUENCE</scope>
    <source>
        <strain evidence="3">P08H-3</strain>
    </source>
</reference>
<dbReference type="Pfam" id="PF01145">
    <property type="entry name" value="Band_7"/>
    <property type="match status" value="1"/>
</dbReference>
<feature type="domain" description="Band 7" evidence="2">
    <location>
        <begin position="30"/>
        <end position="201"/>
    </location>
</feature>
<comment type="caution">
    <text evidence="3">The sequence shown here is derived from an EMBL/GenBank/DDBJ whole genome shotgun (WGS) entry which is preliminary data.</text>
</comment>
<feature type="transmembrane region" description="Helical" evidence="1">
    <location>
        <begin position="7"/>
        <end position="28"/>
    </location>
</feature>
<evidence type="ECO:0000256" key="1">
    <source>
        <dbReference type="SAM" id="Phobius"/>
    </source>
</evidence>
<dbReference type="AlphaFoldDB" id="A0AAD9JZ78"/>
<dbReference type="PANTHER" id="PTHR42911">
    <property type="entry name" value="MODULATOR OF FTSH PROTEASE HFLC"/>
    <property type="match status" value="1"/>
</dbReference>
<keyword evidence="1" id="KW-0472">Membrane</keyword>
<organism evidence="3 4">
    <name type="scientific">Paralvinella palmiformis</name>
    <dbReference type="NCBI Taxonomy" id="53620"/>
    <lineage>
        <taxon>Eukaryota</taxon>
        <taxon>Metazoa</taxon>
        <taxon>Spiralia</taxon>
        <taxon>Lophotrochozoa</taxon>
        <taxon>Annelida</taxon>
        <taxon>Polychaeta</taxon>
        <taxon>Sedentaria</taxon>
        <taxon>Canalipalpata</taxon>
        <taxon>Terebellida</taxon>
        <taxon>Terebelliformia</taxon>
        <taxon>Alvinellidae</taxon>
        <taxon>Paralvinella</taxon>
    </lineage>
</organism>
<proteinExistence type="predicted"/>
<dbReference type="Proteomes" id="UP001208570">
    <property type="component" value="Unassembled WGS sequence"/>
</dbReference>
<dbReference type="InterPro" id="IPR036013">
    <property type="entry name" value="Band_7/SPFH_dom_sf"/>
</dbReference>
<dbReference type="InterPro" id="IPR001107">
    <property type="entry name" value="Band_7"/>
</dbReference>
<dbReference type="EMBL" id="JAODUP010000107">
    <property type="protein sequence ID" value="KAK2161956.1"/>
    <property type="molecule type" value="Genomic_DNA"/>
</dbReference>
<keyword evidence="1" id="KW-0812">Transmembrane</keyword>